<dbReference type="Pfam" id="PF01872">
    <property type="entry name" value="RibD_C"/>
    <property type="match status" value="1"/>
</dbReference>
<evidence type="ECO:0000313" key="2">
    <source>
        <dbReference type="EMBL" id="QAS70538.1"/>
    </source>
</evidence>
<dbReference type="RefSeq" id="WP_128687004.1">
    <property type="nucleotide sequence ID" value="NZ_CP029684.2"/>
</dbReference>
<evidence type="ECO:0000259" key="1">
    <source>
        <dbReference type="Pfam" id="PF01872"/>
    </source>
</evidence>
<dbReference type="PANTHER" id="PTHR38011:SF11">
    <property type="entry name" value="2,5-DIAMINO-6-RIBOSYLAMINO-4(3H)-PYRIMIDINONE 5'-PHOSPHATE REDUCTASE"/>
    <property type="match status" value="1"/>
</dbReference>
<organism evidence="2 3">
    <name type="scientific">Oenococcus sicerae</name>
    <dbReference type="NCBI Taxonomy" id="2203724"/>
    <lineage>
        <taxon>Bacteria</taxon>
        <taxon>Bacillati</taxon>
        <taxon>Bacillota</taxon>
        <taxon>Bacilli</taxon>
        <taxon>Lactobacillales</taxon>
        <taxon>Lactobacillaceae</taxon>
        <taxon>Oenococcus</taxon>
    </lineage>
</organism>
<dbReference type="Gene3D" id="3.40.430.10">
    <property type="entry name" value="Dihydrofolate Reductase, subunit A"/>
    <property type="match status" value="1"/>
</dbReference>
<dbReference type="EMBL" id="CP029684">
    <property type="protein sequence ID" value="QAS70538.1"/>
    <property type="molecule type" value="Genomic_DNA"/>
</dbReference>
<sequence>MTSKTMRKVYFYGAMSLDGFLARKDDSLQWLFDTELDPAYSIADFEAGIDTVVMGNTTYKETSKILGDKPMFSGKEKIVFSHSQIGSITDGGRYVSGDPTAIVRTLKSVKGKNIWIVGGGAIVTQLVRQDLIDEFWIQIAPVLIGWGKRLFEEAAYEKRLTLIGIKRIGELAEIHLKRL</sequence>
<evidence type="ECO:0000313" key="3">
    <source>
        <dbReference type="Proteomes" id="UP000286907"/>
    </source>
</evidence>
<dbReference type="InterPro" id="IPR050765">
    <property type="entry name" value="Riboflavin_Biosynth_HTPR"/>
</dbReference>
<name>A0ABX5QP29_9LACO</name>
<dbReference type="InterPro" id="IPR024072">
    <property type="entry name" value="DHFR-like_dom_sf"/>
</dbReference>
<dbReference type="Proteomes" id="UP000286907">
    <property type="component" value="Chromosome"/>
</dbReference>
<accession>A0ABX5QP29</accession>
<dbReference type="InterPro" id="IPR002734">
    <property type="entry name" value="RibDG_C"/>
</dbReference>
<protein>
    <submittedName>
        <fullName evidence="2">Dihydrofolate reductase</fullName>
    </submittedName>
</protein>
<feature type="domain" description="Bacterial bifunctional deaminase-reductase C-terminal" evidence="1">
    <location>
        <begin position="8"/>
        <end position="170"/>
    </location>
</feature>
<keyword evidence="3" id="KW-1185">Reference proteome</keyword>
<reference evidence="2 3" key="1">
    <citation type="journal article" date="2019" name="Syst. Appl. Microbiol.">
        <title>Oenococcus sicerae sp. nov., isolated from French cider.</title>
        <authorList>
            <person name="Cousin F.J."/>
            <person name="Le Guellec R."/>
            <person name="Chagnot C."/>
            <person name="Goux D."/>
            <person name="Dalmasso M."/>
            <person name="Laplace J.M."/>
            <person name="Cretenet M."/>
        </authorList>
    </citation>
    <scope>NUCLEOTIDE SEQUENCE [LARGE SCALE GENOMIC DNA]</scope>
    <source>
        <strain evidence="2 3">UCMA 15228</strain>
    </source>
</reference>
<dbReference type="SUPFAM" id="SSF53597">
    <property type="entry name" value="Dihydrofolate reductase-like"/>
    <property type="match status" value="1"/>
</dbReference>
<dbReference type="PANTHER" id="PTHR38011">
    <property type="entry name" value="DIHYDROFOLATE REDUCTASE FAMILY PROTEIN (AFU_ORTHOLOGUE AFUA_8G06820)"/>
    <property type="match status" value="1"/>
</dbReference>
<gene>
    <name evidence="2" type="ORF">DLJ48_08385</name>
</gene>
<proteinExistence type="predicted"/>